<comment type="caution">
    <text evidence="1">The sequence shown here is derived from an EMBL/GenBank/DDBJ whole genome shotgun (WGS) entry which is preliminary data.</text>
</comment>
<dbReference type="EMBL" id="JAGIZQ010000001">
    <property type="protein sequence ID" value="KAH6650369.1"/>
    <property type="molecule type" value="Genomic_DNA"/>
</dbReference>
<keyword evidence="2" id="KW-1185">Reference proteome</keyword>
<organism evidence="1 2">
    <name type="scientific">Chaetomium tenue</name>
    <dbReference type="NCBI Taxonomy" id="1854479"/>
    <lineage>
        <taxon>Eukaryota</taxon>
        <taxon>Fungi</taxon>
        <taxon>Dikarya</taxon>
        <taxon>Ascomycota</taxon>
        <taxon>Pezizomycotina</taxon>
        <taxon>Sordariomycetes</taxon>
        <taxon>Sordariomycetidae</taxon>
        <taxon>Sordariales</taxon>
        <taxon>Chaetomiaceae</taxon>
        <taxon>Chaetomium</taxon>
    </lineage>
</organism>
<name>A0ACB7PNC6_9PEZI</name>
<sequence length="82" mass="8761">MSHSSSTHSHSHGSSSKPKSKGKGKEKSDRKGSSSRDKTKSTSNRDPYAQSLSNSSGVTRYIEEPVHDGAWNPMAVSGANRS</sequence>
<evidence type="ECO:0000313" key="2">
    <source>
        <dbReference type="Proteomes" id="UP000724584"/>
    </source>
</evidence>
<protein>
    <submittedName>
        <fullName evidence="1">Uncharacterized protein</fullName>
    </submittedName>
</protein>
<accession>A0ACB7PNC6</accession>
<evidence type="ECO:0000313" key="1">
    <source>
        <dbReference type="EMBL" id="KAH6650369.1"/>
    </source>
</evidence>
<reference evidence="1 2" key="1">
    <citation type="journal article" date="2021" name="Nat. Commun.">
        <title>Genetic determinants of endophytism in the Arabidopsis root mycobiome.</title>
        <authorList>
            <person name="Mesny F."/>
            <person name="Miyauchi S."/>
            <person name="Thiergart T."/>
            <person name="Pickel B."/>
            <person name="Atanasova L."/>
            <person name="Karlsson M."/>
            <person name="Huettel B."/>
            <person name="Barry K.W."/>
            <person name="Haridas S."/>
            <person name="Chen C."/>
            <person name="Bauer D."/>
            <person name="Andreopoulos W."/>
            <person name="Pangilinan J."/>
            <person name="LaButti K."/>
            <person name="Riley R."/>
            <person name="Lipzen A."/>
            <person name="Clum A."/>
            <person name="Drula E."/>
            <person name="Henrissat B."/>
            <person name="Kohler A."/>
            <person name="Grigoriev I.V."/>
            <person name="Martin F.M."/>
            <person name="Hacquard S."/>
        </authorList>
    </citation>
    <scope>NUCLEOTIDE SEQUENCE [LARGE SCALE GENOMIC DNA]</scope>
    <source>
        <strain evidence="1 2">MPI-SDFR-AT-0079</strain>
    </source>
</reference>
<dbReference type="Proteomes" id="UP000724584">
    <property type="component" value="Unassembled WGS sequence"/>
</dbReference>
<proteinExistence type="predicted"/>
<gene>
    <name evidence="1" type="ORF">F5144DRAFT_597837</name>
</gene>